<organism evidence="4 5">
    <name type="scientific">Ophiobolus disseminans</name>
    <dbReference type="NCBI Taxonomy" id="1469910"/>
    <lineage>
        <taxon>Eukaryota</taxon>
        <taxon>Fungi</taxon>
        <taxon>Dikarya</taxon>
        <taxon>Ascomycota</taxon>
        <taxon>Pezizomycotina</taxon>
        <taxon>Dothideomycetes</taxon>
        <taxon>Pleosporomycetidae</taxon>
        <taxon>Pleosporales</taxon>
        <taxon>Pleosporineae</taxon>
        <taxon>Phaeosphaeriaceae</taxon>
        <taxon>Ophiobolus</taxon>
    </lineage>
</organism>
<evidence type="ECO:0008006" key="6">
    <source>
        <dbReference type="Google" id="ProtNLM"/>
    </source>
</evidence>
<dbReference type="EMBL" id="MU006216">
    <property type="protein sequence ID" value="KAF2832918.1"/>
    <property type="molecule type" value="Genomic_DNA"/>
</dbReference>
<dbReference type="Proteomes" id="UP000799424">
    <property type="component" value="Unassembled WGS sequence"/>
</dbReference>
<sequence>MVLIDEEQLDMPPSYGSQEYWNKRFTTEPEPFEWLEAPDVLDPFLRDAIDRSDDPNPALLHIGCGTSMLSYHLRTIVQEPNRIHNLDYSDVAIDLGRKRETELCNDERFEDQQCGCSATSECMRWDAVDILDHQSLLGACKPGAYSVIIDKSTSDCIACCDQVHIRLPYAVDAWSESPTNMDLRRSPEPVHPLHILAVHLALISKPRARWIALSYSGDRFPFIDGLYSSRPHLPGFPDTGTLWKLLDKREMQSEKEPTVDVNGDRVIHRAKTSHWMYALERTEMPLFVRGGHL</sequence>
<dbReference type="PANTHER" id="PTHR12176">
    <property type="entry name" value="SAM-DEPENDENT METHYLTRANSFERASE SUPERFAMILY PROTEIN"/>
    <property type="match status" value="1"/>
</dbReference>
<evidence type="ECO:0000256" key="1">
    <source>
        <dbReference type="ARBA" id="ARBA00008361"/>
    </source>
</evidence>
<evidence type="ECO:0000313" key="4">
    <source>
        <dbReference type="EMBL" id="KAF2832918.1"/>
    </source>
</evidence>
<dbReference type="GO" id="GO:0008168">
    <property type="term" value="F:methyltransferase activity"/>
    <property type="evidence" value="ECO:0007669"/>
    <property type="project" value="UniProtKB-KW"/>
</dbReference>
<name>A0A6A7AJM9_9PLEO</name>
<proteinExistence type="inferred from homology"/>
<comment type="similarity">
    <text evidence="1">Belongs to the methyltransferase superfamily.</text>
</comment>
<evidence type="ECO:0000313" key="5">
    <source>
        <dbReference type="Proteomes" id="UP000799424"/>
    </source>
</evidence>
<gene>
    <name evidence="4" type="ORF">CC86DRAFT_441628</name>
</gene>
<evidence type="ECO:0000256" key="2">
    <source>
        <dbReference type="ARBA" id="ARBA00022603"/>
    </source>
</evidence>
<dbReference type="OrthoDB" id="411785at2759"/>
<accession>A0A6A7AJM9</accession>
<reference evidence="4" key="1">
    <citation type="journal article" date="2020" name="Stud. Mycol.">
        <title>101 Dothideomycetes genomes: a test case for predicting lifestyles and emergence of pathogens.</title>
        <authorList>
            <person name="Haridas S."/>
            <person name="Albert R."/>
            <person name="Binder M."/>
            <person name="Bloem J."/>
            <person name="Labutti K."/>
            <person name="Salamov A."/>
            <person name="Andreopoulos B."/>
            <person name="Baker S."/>
            <person name="Barry K."/>
            <person name="Bills G."/>
            <person name="Bluhm B."/>
            <person name="Cannon C."/>
            <person name="Castanera R."/>
            <person name="Culley D."/>
            <person name="Daum C."/>
            <person name="Ezra D."/>
            <person name="Gonzalez J."/>
            <person name="Henrissat B."/>
            <person name="Kuo A."/>
            <person name="Liang C."/>
            <person name="Lipzen A."/>
            <person name="Lutzoni F."/>
            <person name="Magnuson J."/>
            <person name="Mondo S."/>
            <person name="Nolan M."/>
            <person name="Ohm R."/>
            <person name="Pangilinan J."/>
            <person name="Park H.-J."/>
            <person name="Ramirez L."/>
            <person name="Alfaro M."/>
            <person name="Sun H."/>
            <person name="Tritt A."/>
            <person name="Yoshinaga Y."/>
            <person name="Zwiers L.-H."/>
            <person name="Turgeon B."/>
            <person name="Goodwin S."/>
            <person name="Spatafora J."/>
            <person name="Crous P."/>
            <person name="Grigoriev I."/>
        </authorList>
    </citation>
    <scope>NUCLEOTIDE SEQUENCE</scope>
    <source>
        <strain evidence="4">CBS 113818</strain>
    </source>
</reference>
<dbReference type="AlphaFoldDB" id="A0A6A7AJM9"/>
<dbReference type="PANTHER" id="PTHR12176:SF84">
    <property type="entry name" value="METHYLTRANSFERASE DOMAIN-CONTAINING PROTEIN"/>
    <property type="match status" value="1"/>
</dbReference>
<evidence type="ECO:0000256" key="3">
    <source>
        <dbReference type="ARBA" id="ARBA00022679"/>
    </source>
</evidence>
<keyword evidence="5" id="KW-1185">Reference proteome</keyword>
<dbReference type="Gene3D" id="3.40.50.150">
    <property type="entry name" value="Vaccinia Virus protein VP39"/>
    <property type="match status" value="1"/>
</dbReference>
<keyword evidence="2" id="KW-0489">Methyltransferase</keyword>
<protein>
    <recommendedName>
        <fullName evidence="6">Methyltransferase domain-containing protein</fullName>
    </recommendedName>
</protein>
<keyword evidence="3" id="KW-0808">Transferase</keyword>
<dbReference type="InterPro" id="IPR051419">
    <property type="entry name" value="Lys/N-term_MeTrsfase_sf"/>
</dbReference>
<dbReference type="SUPFAM" id="SSF53335">
    <property type="entry name" value="S-adenosyl-L-methionine-dependent methyltransferases"/>
    <property type="match status" value="1"/>
</dbReference>
<dbReference type="GO" id="GO:0032259">
    <property type="term" value="P:methylation"/>
    <property type="evidence" value="ECO:0007669"/>
    <property type="project" value="UniProtKB-KW"/>
</dbReference>
<dbReference type="InterPro" id="IPR029063">
    <property type="entry name" value="SAM-dependent_MTases_sf"/>
</dbReference>